<keyword evidence="8" id="KW-0732">Signal</keyword>
<feature type="transmembrane region" description="Helical" evidence="7">
    <location>
        <begin position="345"/>
        <end position="365"/>
    </location>
</feature>
<dbReference type="EMBL" id="LFYR01001452">
    <property type="protein sequence ID" value="KMZ61596.1"/>
    <property type="molecule type" value="Genomic_DNA"/>
</dbReference>
<evidence type="ECO:0000256" key="8">
    <source>
        <dbReference type="SAM" id="SignalP"/>
    </source>
</evidence>
<evidence type="ECO:0000256" key="3">
    <source>
        <dbReference type="ARBA" id="ARBA00022692"/>
    </source>
</evidence>
<feature type="transmembrane region" description="Helical" evidence="7">
    <location>
        <begin position="386"/>
        <end position="410"/>
    </location>
</feature>
<gene>
    <name evidence="9" type="ORF">ZOSMA_50G00100</name>
</gene>
<feature type="compositionally biased region" description="Low complexity" evidence="6">
    <location>
        <begin position="308"/>
        <end position="317"/>
    </location>
</feature>
<feature type="transmembrane region" description="Helical" evidence="7">
    <location>
        <begin position="179"/>
        <end position="202"/>
    </location>
</feature>
<feature type="transmembrane region" description="Helical" evidence="7">
    <location>
        <begin position="240"/>
        <end position="257"/>
    </location>
</feature>
<evidence type="ECO:0000256" key="2">
    <source>
        <dbReference type="ARBA" id="ARBA00006665"/>
    </source>
</evidence>
<evidence type="ECO:0000256" key="4">
    <source>
        <dbReference type="ARBA" id="ARBA00022989"/>
    </source>
</evidence>
<evidence type="ECO:0000256" key="5">
    <source>
        <dbReference type="ARBA" id="ARBA00023136"/>
    </source>
</evidence>
<organism evidence="9 10">
    <name type="scientific">Zostera marina</name>
    <name type="common">Eelgrass</name>
    <dbReference type="NCBI Taxonomy" id="29655"/>
    <lineage>
        <taxon>Eukaryota</taxon>
        <taxon>Viridiplantae</taxon>
        <taxon>Streptophyta</taxon>
        <taxon>Embryophyta</taxon>
        <taxon>Tracheophyta</taxon>
        <taxon>Spermatophyta</taxon>
        <taxon>Magnoliopsida</taxon>
        <taxon>Liliopsida</taxon>
        <taxon>Zosteraceae</taxon>
        <taxon>Zostera</taxon>
    </lineage>
</organism>
<keyword evidence="3 7" id="KW-0812">Transmembrane</keyword>
<evidence type="ECO:0000313" key="10">
    <source>
        <dbReference type="Proteomes" id="UP000036987"/>
    </source>
</evidence>
<evidence type="ECO:0000256" key="1">
    <source>
        <dbReference type="ARBA" id="ARBA00004141"/>
    </source>
</evidence>
<dbReference type="OrthoDB" id="5963193at2759"/>
<comment type="subcellular location">
    <subcellularLocation>
        <location evidence="1">Membrane</location>
        <topology evidence="1">Multi-pass membrane protein</topology>
    </subcellularLocation>
</comment>
<dbReference type="OMA" id="DKHCNPL"/>
<dbReference type="PANTHER" id="PTHR10383:SF54">
    <property type="entry name" value="SERINC-DOMAIN CONTAINING SERINE AND SPHINGOLIPID BIOSYNTHESIS PROTEIN"/>
    <property type="match status" value="1"/>
</dbReference>
<evidence type="ECO:0000256" key="7">
    <source>
        <dbReference type="SAM" id="Phobius"/>
    </source>
</evidence>
<dbReference type="GO" id="GO:0016020">
    <property type="term" value="C:membrane"/>
    <property type="evidence" value="ECO:0000318"/>
    <property type="project" value="GO_Central"/>
</dbReference>
<dbReference type="STRING" id="29655.A0A0K9NXV9"/>
<reference evidence="10" key="1">
    <citation type="journal article" date="2016" name="Nature">
        <title>The genome of the seagrass Zostera marina reveals angiosperm adaptation to the sea.</title>
        <authorList>
            <person name="Olsen J.L."/>
            <person name="Rouze P."/>
            <person name="Verhelst B."/>
            <person name="Lin Y.-C."/>
            <person name="Bayer T."/>
            <person name="Collen J."/>
            <person name="Dattolo E."/>
            <person name="De Paoli E."/>
            <person name="Dittami S."/>
            <person name="Maumus F."/>
            <person name="Michel G."/>
            <person name="Kersting A."/>
            <person name="Lauritano C."/>
            <person name="Lohaus R."/>
            <person name="Toepel M."/>
            <person name="Tonon T."/>
            <person name="Vanneste K."/>
            <person name="Amirebrahimi M."/>
            <person name="Brakel J."/>
            <person name="Bostroem C."/>
            <person name="Chovatia M."/>
            <person name="Grimwood J."/>
            <person name="Jenkins J.W."/>
            <person name="Jueterbock A."/>
            <person name="Mraz A."/>
            <person name="Stam W.T."/>
            <person name="Tice H."/>
            <person name="Bornberg-Bauer E."/>
            <person name="Green P.J."/>
            <person name="Pearson G.A."/>
            <person name="Procaccini G."/>
            <person name="Duarte C.M."/>
            <person name="Schmutz J."/>
            <person name="Reusch T.B.H."/>
            <person name="Van de Peer Y."/>
        </authorList>
    </citation>
    <scope>NUCLEOTIDE SEQUENCE [LARGE SCALE GENOMIC DNA]</scope>
    <source>
        <strain evidence="10">cv. Finnish</strain>
    </source>
</reference>
<accession>A0A0K9NXV9</accession>
<feature type="transmembrane region" description="Helical" evidence="7">
    <location>
        <begin position="32"/>
        <end position="49"/>
    </location>
</feature>
<feature type="chain" id="PRO_5005527461" evidence="8">
    <location>
        <begin position="19"/>
        <end position="415"/>
    </location>
</feature>
<feature type="region of interest" description="Disordered" evidence="6">
    <location>
        <begin position="308"/>
        <end position="338"/>
    </location>
</feature>
<feature type="transmembrane region" description="Helical" evidence="7">
    <location>
        <begin position="278"/>
        <end position="300"/>
    </location>
</feature>
<dbReference type="Pfam" id="PF03348">
    <property type="entry name" value="Serinc"/>
    <property type="match status" value="1"/>
</dbReference>
<protein>
    <submittedName>
        <fullName evidence="9">Serine incorporator 3</fullName>
    </submittedName>
</protein>
<dbReference type="Proteomes" id="UP000036987">
    <property type="component" value="Unassembled WGS sequence"/>
</dbReference>
<proteinExistence type="inferred from homology"/>
<feature type="transmembrane region" description="Helical" evidence="7">
    <location>
        <begin position="147"/>
        <end position="167"/>
    </location>
</feature>
<feature type="signal peptide" evidence="8">
    <location>
        <begin position="1"/>
        <end position="18"/>
    </location>
</feature>
<evidence type="ECO:0000256" key="6">
    <source>
        <dbReference type="SAM" id="MobiDB-lite"/>
    </source>
</evidence>
<comment type="similarity">
    <text evidence="2">Belongs to the TDE1 family.</text>
</comment>
<evidence type="ECO:0000313" key="9">
    <source>
        <dbReference type="EMBL" id="KMZ61596.1"/>
    </source>
</evidence>
<keyword evidence="10" id="KW-1185">Reference proteome</keyword>
<sequence>MWAATCLASCCASCACEACKSVVGGISRKSARIAYCGLFALSLVISWVLREVAAPLMEKIPWINHFESTPDREWFETEAVLRVSLGNFLFFTILAVLMMGVKNQSDPRDRLHHGGWTAKVFCWFVLVALMFFLPNRVISFYETISKFGSGFFLLVQVVLLLDFVHAWNENWVSRDEQFWYVALLVVALVCYVATFSFSVVLFHFFTISGQDCSLNIFFLIITLILVFVFAIVALHPKINGSLLPASVISLYCMYLCYSGLSSEPRDYQCNGLHKHEKVVSTGSMTLGLFTTILSVIYSAVRAGSSTALLSPPSSPRSEGSEKPLLPFDKLEEQDNKKDENKPVSYSYTFFHLIFSLASMYSVMLLTGWSTSVGESGRLVDVGWPSVWVRMITGWATASLYIWSLIAPLVFPDREF</sequence>
<feature type="transmembrane region" description="Helical" evidence="7">
    <location>
        <begin position="116"/>
        <end position="135"/>
    </location>
</feature>
<dbReference type="PANTHER" id="PTHR10383">
    <property type="entry name" value="SERINE INCORPORATOR"/>
    <property type="match status" value="1"/>
</dbReference>
<comment type="caution">
    <text evidence="9">The sequence shown here is derived from an EMBL/GenBank/DDBJ whole genome shotgun (WGS) entry which is preliminary data.</text>
</comment>
<name>A0A0K9NXV9_ZOSMR</name>
<feature type="transmembrane region" description="Helical" evidence="7">
    <location>
        <begin position="214"/>
        <end position="234"/>
    </location>
</feature>
<dbReference type="InterPro" id="IPR005016">
    <property type="entry name" value="TDE1/TMS"/>
</dbReference>
<keyword evidence="5 7" id="KW-0472">Membrane</keyword>
<feature type="transmembrane region" description="Helical" evidence="7">
    <location>
        <begin position="79"/>
        <end position="101"/>
    </location>
</feature>
<feature type="compositionally biased region" description="Basic and acidic residues" evidence="6">
    <location>
        <begin position="328"/>
        <end position="338"/>
    </location>
</feature>
<keyword evidence="4 7" id="KW-1133">Transmembrane helix</keyword>
<dbReference type="AlphaFoldDB" id="A0A0K9NXV9"/>